<name>I3S4B4_LOTJA</name>
<proteinExistence type="evidence at transcript level"/>
<dbReference type="AlphaFoldDB" id="I3S4B4"/>
<organism evidence="1">
    <name type="scientific">Lotus japonicus</name>
    <name type="common">Lotus corniculatus var. japonicus</name>
    <dbReference type="NCBI Taxonomy" id="34305"/>
    <lineage>
        <taxon>Eukaryota</taxon>
        <taxon>Viridiplantae</taxon>
        <taxon>Streptophyta</taxon>
        <taxon>Embryophyta</taxon>
        <taxon>Tracheophyta</taxon>
        <taxon>Spermatophyta</taxon>
        <taxon>Magnoliopsida</taxon>
        <taxon>eudicotyledons</taxon>
        <taxon>Gunneridae</taxon>
        <taxon>Pentapetalae</taxon>
        <taxon>rosids</taxon>
        <taxon>fabids</taxon>
        <taxon>Fabales</taxon>
        <taxon>Fabaceae</taxon>
        <taxon>Papilionoideae</taxon>
        <taxon>50 kb inversion clade</taxon>
        <taxon>NPAAA clade</taxon>
        <taxon>Hologalegina</taxon>
        <taxon>robinioid clade</taxon>
        <taxon>Loteae</taxon>
        <taxon>Lotus</taxon>
    </lineage>
</organism>
<reference evidence="1" key="1">
    <citation type="submission" date="2012-05" db="EMBL/GenBank/DDBJ databases">
        <authorList>
            <person name="Krishnakumar V."/>
            <person name="Cheung F."/>
            <person name="Xiao Y."/>
            <person name="Chan A."/>
            <person name="Moskal W.A."/>
            <person name="Town C.D."/>
        </authorList>
    </citation>
    <scope>NUCLEOTIDE SEQUENCE</scope>
</reference>
<sequence length="45" mass="4900">MIVNIIAHKPAGIVRCHHIITLLCQGLGNLLHRKGSLPCSRNSTI</sequence>
<dbReference type="EMBL" id="BT135311">
    <property type="protein sequence ID" value="AFK35106.1"/>
    <property type="molecule type" value="mRNA"/>
</dbReference>
<accession>I3S4B4</accession>
<evidence type="ECO:0000313" key="1">
    <source>
        <dbReference type="EMBL" id="AFK35106.1"/>
    </source>
</evidence>
<protein>
    <submittedName>
        <fullName evidence="1">Uncharacterized protein</fullName>
    </submittedName>
</protein>